<comment type="similarity">
    <text evidence="9 10">Belongs to the thiamine-phosphate synthase family.</text>
</comment>
<dbReference type="InterPro" id="IPR016229">
    <property type="entry name" value="TMP_synthase_cyanobac_bac"/>
</dbReference>
<dbReference type="GO" id="GO:0009229">
    <property type="term" value="P:thiamine diphosphate biosynthetic process"/>
    <property type="evidence" value="ECO:0007669"/>
    <property type="project" value="UniProtKB-UniRule"/>
</dbReference>
<dbReference type="GO" id="GO:0009228">
    <property type="term" value="P:thiamine biosynthetic process"/>
    <property type="evidence" value="ECO:0007669"/>
    <property type="project" value="UniProtKB-KW"/>
</dbReference>
<dbReference type="Pfam" id="PF02581">
    <property type="entry name" value="TMP-TENI"/>
    <property type="match status" value="1"/>
</dbReference>
<dbReference type="PANTHER" id="PTHR20857:SF15">
    <property type="entry name" value="THIAMINE-PHOSPHATE SYNTHASE"/>
    <property type="match status" value="1"/>
</dbReference>
<dbReference type="CDD" id="cd00564">
    <property type="entry name" value="TMP_TenI"/>
    <property type="match status" value="1"/>
</dbReference>
<dbReference type="Pfam" id="PF17792">
    <property type="entry name" value="ThiD2"/>
    <property type="match status" value="1"/>
</dbReference>
<proteinExistence type="inferred from homology"/>
<dbReference type="EMBL" id="JASCXX010000016">
    <property type="protein sequence ID" value="MDI6450094.1"/>
    <property type="molecule type" value="Genomic_DNA"/>
</dbReference>
<evidence type="ECO:0000313" key="14">
    <source>
        <dbReference type="EMBL" id="MDI6450094.1"/>
    </source>
</evidence>
<comment type="catalytic activity">
    <reaction evidence="6 9 10">
        <text>4-methyl-5-(2-phosphooxyethyl)-thiazole + 4-amino-2-methyl-5-(diphosphooxymethyl)pyrimidine + H(+) = thiamine phosphate + diphosphate</text>
        <dbReference type="Rhea" id="RHEA:22328"/>
        <dbReference type="ChEBI" id="CHEBI:15378"/>
        <dbReference type="ChEBI" id="CHEBI:33019"/>
        <dbReference type="ChEBI" id="CHEBI:37575"/>
        <dbReference type="ChEBI" id="CHEBI:57841"/>
        <dbReference type="ChEBI" id="CHEBI:58296"/>
        <dbReference type="EC" id="2.5.1.3"/>
    </reaction>
</comment>
<dbReference type="EC" id="2.5.1.3" evidence="9"/>
<feature type="binding site" evidence="9">
    <location>
        <position position="275"/>
    </location>
    <ligand>
        <name>4-amino-2-methyl-5-(diphosphooxymethyl)pyrimidine</name>
        <dbReference type="ChEBI" id="CHEBI:57841"/>
    </ligand>
</feature>
<evidence type="ECO:0000313" key="15">
    <source>
        <dbReference type="Proteomes" id="UP001431776"/>
    </source>
</evidence>
<keyword evidence="4 9" id="KW-0460">Magnesium</keyword>
<dbReference type="GO" id="GO:0004789">
    <property type="term" value="F:thiamine-phosphate diphosphorylase activity"/>
    <property type="evidence" value="ECO:0007669"/>
    <property type="project" value="UniProtKB-UniRule"/>
</dbReference>
<comment type="catalytic activity">
    <reaction evidence="8 9 10">
        <text>2-[(2R,5Z)-2-carboxy-4-methylthiazol-5(2H)-ylidene]ethyl phosphate + 4-amino-2-methyl-5-(diphosphooxymethyl)pyrimidine + 2 H(+) = thiamine phosphate + CO2 + diphosphate</text>
        <dbReference type="Rhea" id="RHEA:47844"/>
        <dbReference type="ChEBI" id="CHEBI:15378"/>
        <dbReference type="ChEBI" id="CHEBI:16526"/>
        <dbReference type="ChEBI" id="CHEBI:33019"/>
        <dbReference type="ChEBI" id="CHEBI:37575"/>
        <dbReference type="ChEBI" id="CHEBI:57841"/>
        <dbReference type="ChEBI" id="CHEBI:62899"/>
        <dbReference type="EC" id="2.5.1.3"/>
    </reaction>
</comment>
<evidence type="ECO:0000256" key="3">
    <source>
        <dbReference type="ARBA" id="ARBA00022723"/>
    </source>
</evidence>
<feature type="binding site" evidence="9">
    <location>
        <begin position="175"/>
        <end position="179"/>
    </location>
    <ligand>
        <name>4-amino-2-methyl-5-(diphosphooxymethyl)pyrimidine</name>
        <dbReference type="ChEBI" id="CHEBI:57841"/>
    </ligand>
</feature>
<feature type="binding site" evidence="9">
    <location>
        <position position="246"/>
    </location>
    <ligand>
        <name>4-amino-2-methyl-5-(diphosphooxymethyl)pyrimidine</name>
        <dbReference type="ChEBI" id="CHEBI:57841"/>
    </ligand>
</feature>
<organism evidence="14 15">
    <name type="scientific">Anaerobaca lacustris</name>
    <dbReference type="NCBI Taxonomy" id="3044600"/>
    <lineage>
        <taxon>Bacteria</taxon>
        <taxon>Pseudomonadati</taxon>
        <taxon>Planctomycetota</taxon>
        <taxon>Phycisphaerae</taxon>
        <taxon>Sedimentisphaerales</taxon>
        <taxon>Anaerobacaceae</taxon>
        <taxon>Anaerobaca</taxon>
    </lineage>
</organism>
<evidence type="ECO:0000256" key="2">
    <source>
        <dbReference type="ARBA" id="ARBA00022679"/>
    </source>
</evidence>
<comment type="pathway">
    <text evidence="1 9 11">Cofactor biosynthesis; thiamine diphosphate biosynthesis; thiamine phosphate from 4-amino-2-methyl-5-diphosphomethylpyrimidine and 4-methyl-5-(2-phosphoethyl)-thiazole: step 1/1.</text>
</comment>
<dbReference type="Proteomes" id="UP001431776">
    <property type="component" value="Unassembled WGS sequence"/>
</dbReference>
<dbReference type="PIRSF" id="PIRSF000512">
    <property type="entry name" value="TMP_PPase_Cyanobac_prd"/>
    <property type="match status" value="1"/>
</dbReference>
<feature type="binding site" evidence="9">
    <location>
        <position position="207"/>
    </location>
    <ligand>
        <name>4-amino-2-methyl-5-(diphosphooxymethyl)pyrimidine</name>
        <dbReference type="ChEBI" id="CHEBI:57841"/>
    </ligand>
</feature>
<evidence type="ECO:0000259" key="12">
    <source>
        <dbReference type="Pfam" id="PF02581"/>
    </source>
</evidence>
<dbReference type="RefSeq" id="WP_349245503.1">
    <property type="nucleotide sequence ID" value="NZ_JASCXX010000016.1"/>
</dbReference>
<feature type="domain" description="ThiD2" evidence="13">
    <location>
        <begin position="8"/>
        <end position="130"/>
    </location>
</feature>
<comment type="caution">
    <text evidence="14">The sequence shown here is derived from an EMBL/GenBank/DDBJ whole genome shotgun (WGS) entry which is preliminary data.</text>
</comment>
<comment type="caution">
    <text evidence="9">Lacks conserved residue(s) required for the propagation of feature annotation.</text>
</comment>
<keyword evidence="15" id="KW-1185">Reference proteome</keyword>
<evidence type="ECO:0000256" key="5">
    <source>
        <dbReference type="ARBA" id="ARBA00022977"/>
    </source>
</evidence>
<feature type="binding site" evidence="9">
    <location>
        <position position="305"/>
    </location>
    <ligand>
        <name>2-[(2R,5Z)-2-carboxy-4-methylthiazol-5(2H)-ylidene]ethyl phosphate</name>
        <dbReference type="ChEBI" id="CHEBI:62899"/>
    </ligand>
</feature>
<evidence type="ECO:0000256" key="7">
    <source>
        <dbReference type="ARBA" id="ARBA00047851"/>
    </source>
</evidence>
<dbReference type="InterPro" id="IPR013785">
    <property type="entry name" value="Aldolase_TIM"/>
</dbReference>
<gene>
    <name evidence="9 14" type="primary">thiE</name>
    <name evidence="14" type="ORF">QJ522_13630</name>
</gene>
<feature type="binding site" evidence="9">
    <location>
        <position position="227"/>
    </location>
    <ligand>
        <name>Mg(2+)</name>
        <dbReference type="ChEBI" id="CHEBI:18420"/>
    </ligand>
</feature>
<keyword evidence="5 9" id="KW-0784">Thiamine biosynthesis</keyword>
<feature type="binding site" evidence="9">
    <location>
        <position position="208"/>
    </location>
    <ligand>
        <name>Mg(2+)</name>
        <dbReference type="ChEBI" id="CHEBI:18420"/>
    </ligand>
</feature>
<evidence type="ECO:0000256" key="11">
    <source>
        <dbReference type="RuleBase" id="RU004253"/>
    </source>
</evidence>
<dbReference type="InterPro" id="IPR036206">
    <property type="entry name" value="ThiamineP_synth_sf"/>
</dbReference>
<evidence type="ECO:0000256" key="6">
    <source>
        <dbReference type="ARBA" id="ARBA00047334"/>
    </source>
</evidence>
<evidence type="ECO:0000256" key="10">
    <source>
        <dbReference type="RuleBase" id="RU003826"/>
    </source>
</evidence>
<dbReference type="GO" id="GO:0005737">
    <property type="term" value="C:cytoplasm"/>
    <property type="evidence" value="ECO:0007669"/>
    <property type="project" value="TreeGrafter"/>
</dbReference>
<dbReference type="InterPro" id="IPR022998">
    <property type="entry name" value="ThiamineP_synth_TenI"/>
</dbReference>
<dbReference type="HAMAP" id="MF_00097">
    <property type="entry name" value="TMP_synthase"/>
    <property type="match status" value="1"/>
</dbReference>
<evidence type="ECO:0000256" key="4">
    <source>
        <dbReference type="ARBA" id="ARBA00022842"/>
    </source>
</evidence>
<evidence type="ECO:0000259" key="13">
    <source>
        <dbReference type="Pfam" id="PF17792"/>
    </source>
</evidence>
<comment type="function">
    <text evidence="9">Condenses 4-methyl-5-(beta-hydroxyethyl)thiazole monophosphate (THZ-P) and 2-methyl-4-amino-5-hydroxymethyl pyrimidine pyrophosphate (HMP-PP) to form thiamine monophosphate (TMP).</text>
</comment>
<dbReference type="GO" id="GO:0000287">
    <property type="term" value="F:magnesium ion binding"/>
    <property type="evidence" value="ECO:0007669"/>
    <property type="project" value="UniProtKB-UniRule"/>
</dbReference>
<protein>
    <recommendedName>
        <fullName evidence="9">Thiamine-phosphate synthase</fullName>
        <shortName evidence="9">TP synthase</shortName>
        <shortName evidence="9">TPS</shortName>
        <ecNumber evidence="9">2.5.1.3</ecNumber>
    </recommendedName>
    <alternativeName>
        <fullName evidence="9">Thiamine-phosphate pyrophosphorylase</fullName>
        <shortName evidence="9">TMP pyrophosphorylase</shortName>
        <shortName evidence="9">TMP-PPase</shortName>
    </alternativeName>
</protein>
<evidence type="ECO:0000256" key="9">
    <source>
        <dbReference type="HAMAP-Rule" id="MF_00097"/>
    </source>
</evidence>
<sequence>MMDRAVYRIIDANFNRAREALRVMEEYCRFAVNNGSLSGRAKQLRHELCAAIGQLEQGKLLAGRDTLGDVGVGQRVENQLERATAAEAFTAGARRLTEALRALAEMVQAESKPVAAAIERLRYQAYTLEKDVVLFAGPVERFNRVQLYVIVTSDLPAEILSLASRCAAGGADCIQLRAKGMPDERLFAVAVEFVDICRDLGALSIVNDRIDIAAAAGADGVHLGQDDLPVEQARRLQLSPLIVGKSTHNDSELERAIGAMPSYVSLGPAFTTVTKPKIEVAGTDYIRHGLQRLAETGVSHVAIGGITHENVELLLRAGVQRVAVCAAVTEAPSPADACRRIKDKMAEFLSG</sequence>
<keyword evidence="2 9" id="KW-0808">Transferase</keyword>
<dbReference type="AlphaFoldDB" id="A0AAW6U2D3"/>
<feature type="binding site" evidence="9">
    <location>
        <begin position="272"/>
        <end position="274"/>
    </location>
    <ligand>
        <name>2-[(2R,5Z)-2-carboxy-4-methylthiazol-5(2H)-ylidene]ethyl phosphate</name>
        <dbReference type="ChEBI" id="CHEBI:62899"/>
    </ligand>
</feature>
<keyword evidence="3 9" id="KW-0479">Metal-binding</keyword>
<reference evidence="14" key="1">
    <citation type="submission" date="2023-05" db="EMBL/GenBank/DDBJ databases">
        <title>Anaerotaeda fermentans gen. nov., sp. nov., a novel anaerobic planctomycete of the new family within the order Sedimentisphaerales isolated from Taman Peninsula, Russia.</title>
        <authorList>
            <person name="Khomyakova M.A."/>
            <person name="Merkel A.Y."/>
            <person name="Slobodkin A.I."/>
        </authorList>
    </citation>
    <scope>NUCLEOTIDE SEQUENCE</scope>
    <source>
        <strain evidence="14">M17dextr</strain>
    </source>
</reference>
<comment type="catalytic activity">
    <reaction evidence="7 9 10">
        <text>2-(2-carboxy-4-methylthiazol-5-yl)ethyl phosphate + 4-amino-2-methyl-5-(diphosphooxymethyl)pyrimidine + 2 H(+) = thiamine phosphate + CO2 + diphosphate</text>
        <dbReference type="Rhea" id="RHEA:47848"/>
        <dbReference type="ChEBI" id="CHEBI:15378"/>
        <dbReference type="ChEBI" id="CHEBI:16526"/>
        <dbReference type="ChEBI" id="CHEBI:33019"/>
        <dbReference type="ChEBI" id="CHEBI:37575"/>
        <dbReference type="ChEBI" id="CHEBI:57841"/>
        <dbReference type="ChEBI" id="CHEBI:62890"/>
        <dbReference type="EC" id="2.5.1.3"/>
    </reaction>
</comment>
<dbReference type="NCBIfam" id="TIGR00693">
    <property type="entry name" value="thiE"/>
    <property type="match status" value="1"/>
</dbReference>
<feature type="domain" description="Thiamine phosphate synthase/TenI" evidence="12">
    <location>
        <begin position="147"/>
        <end position="328"/>
    </location>
</feature>
<dbReference type="PANTHER" id="PTHR20857">
    <property type="entry name" value="THIAMINE-PHOSPHATE PYROPHOSPHORYLASE"/>
    <property type="match status" value="1"/>
</dbReference>
<evidence type="ECO:0000256" key="8">
    <source>
        <dbReference type="ARBA" id="ARBA00047883"/>
    </source>
</evidence>
<accession>A0AAW6U2D3</accession>
<dbReference type="Gene3D" id="3.20.20.70">
    <property type="entry name" value="Aldolase class I"/>
    <property type="match status" value="1"/>
</dbReference>
<dbReference type="SUPFAM" id="SSF51391">
    <property type="entry name" value="Thiamin phosphate synthase"/>
    <property type="match status" value="1"/>
</dbReference>
<evidence type="ECO:0000256" key="1">
    <source>
        <dbReference type="ARBA" id="ARBA00005165"/>
    </source>
</evidence>
<dbReference type="InterPro" id="IPR041397">
    <property type="entry name" value="ThiD2"/>
</dbReference>
<name>A0AAW6U2D3_9BACT</name>
<comment type="cofactor">
    <cofactor evidence="9">
        <name>Mg(2+)</name>
        <dbReference type="ChEBI" id="CHEBI:18420"/>
    </cofactor>
    <text evidence="9">Binds 1 Mg(2+) ion per subunit.</text>
</comment>
<dbReference type="InterPro" id="IPR034291">
    <property type="entry name" value="TMP_synthase"/>
</dbReference>